<evidence type="ECO:0000259" key="7">
    <source>
        <dbReference type="Pfam" id="PF00892"/>
    </source>
</evidence>
<evidence type="ECO:0000256" key="3">
    <source>
        <dbReference type="ARBA" id="ARBA00022692"/>
    </source>
</evidence>
<feature type="domain" description="EamA" evidence="7">
    <location>
        <begin position="10"/>
        <end position="139"/>
    </location>
</feature>
<feature type="transmembrane region" description="Helical" evidence="6">
    <location>
        <begin position="94"/>
        <end position="112"/>
    </location>
</feature>
<feature type="transmembrane region" description="Helical" evidence="6">
    <location>
        <begin position="7"/>
        <end position="23"/>
    </location>
</feature>
<protein>
    <submittedName>
        <fullName evidence="8">DMT family transporter</fullName>
    </submittedName>
</protein>
<evidence type="ECO:0000313" key="9">
    <source>
        <dbReference type="Proteomes" id="UP001484535"/>
    </source>
</evidence>
<sequence>MPARHPVLPYLLAASGIGLFAVMDGFMKHAALMTGAYTATLLRSLIGAVLIAPLWLARRPRWPRGHLLRLHVERGVVTAAMSLTWFFALTRLPLAEALAISFVAPLITLYFARLFLSETISRRAILASLLGFAGTLVIVAGRIGAAGLTSDLVLGLASMACSALCYAYSFIVIRRQSQLAGPIEVATFHSGIGGLVLLLAAPFAFTMPSPPVLGAIGIAGALTVLGAMAVAWAYARAEAQALVPLEYTGFVWAAWIGWQWFGEAVTLATFIGMAMILAASWIARPRRTVTAT</sequence>
<dbReference type="SUPFAM" id="SSF103481">
    <property type="entry name" value="Multidrug resistance efflux transporter EmrE"/>
    <property type="match status" value="2"/>
</dbReference>
<keyword evidence="5 6" id="KW-0472">Membrane</keyword>
<dbReference type="PANTHER" id="PTHR22911:SF6">
    <property type="entry name" value="SOLUTE CARRIER FAMILY 35 MEMBER G1"/>
    <property type="match status" value="1"/>
</dbReference>
<feature type="transmembrane region" description="Helical" evidence="6">
    <location>
        <begin position="241"/>
        <end position="258"/>
    </location>
</feature>
<proteinExistence type="inferred from homology"/>
<evidence type="ECO:0000256" key="6">
    <source>
        <dbReference type="SAM" id="Phobius"/>
    </source>
</evidence>
<gene>
    <name evidence="8" type="ORF">ABDJ38_14535</name>
</gene>
<feature type="transmembrane region" description="Helical" evidence="6">
    <location>
        <begin position="152"/>
        <end position="173"/>
    </location>
</feature>
<accession>A0ABV0D0E2</accession>
<evidence type="ECO:0000256" key="1">
    <source>
        <dbReference type="ARBA" id="ARBA00004141"/>
    </source>
</evidence>
<feature type="transmembrane region" description="Helical" evidence="6">
    <location>
        <begin position="211"/>
        <end position="234"/>
    </location>
</feature>
<comment type="caution">
    <text evidence="8">The sequence shown here is derived from an EMBL/GenBank/DDBJ whole genome shotgun (WGS) entry which is preliminary data.</text>
</comment>
<feature type="transmembrane region" description="Helical" evidence="6">
    <location>
        <begin position="68"/>
        <end position="88"/>
    </location>
</feature>
<organism evidence="8 9">
    <name type="scientific">Aurantiacibacter flavus</name>
    <dbReference type="NCBI Taxonomy" id="3145232"/>
    <lineage>
        <taxon>Bacteria</taxon>
        <taxon>Pseudomonadati</taxon>
        <taxon>Pseudomonadota</taxon>
        <taxon>Alphaproteobacteria</taxon>
        <taxon>Sphingomonadales</taxon>
        <taxon>Erythrobacteraceae</taxon>
        <taxon>Aurantiacibacter</taxon>
    </lineage>
</organism>
<dbReference type="Pfam" id="PF00892">
    <property type="entry name" value="EamA"/>
    <property type="match status" value="2"/>
</dbReference>
<evidence type="ECO:0000313" key="8">
    <source>
        <dbReference type="EMBL" id="MEN7538397.1"/>
    </source>
</evidence>
<evidence type="ECO:0000256" key="4">
    <source>
        <dbReference type="ARBA" id="ARBA00022989"/>
    </source>
</evidence>
<reference evidence="8 9" key="1">
    <citation type="submission" date="2024-05" db="EMBL/GenBank/DDBJ databases">
        <authorList>
            <person name="Park S."/>
        </authorList>
    </citation>
    <scope>NUCLEOTIDE SEQUENCE [LARGE SCALE GENOMIC DNA]</scope>
    <source>
        <strain evidence="8 9">DGU5</strain>
    </source>
</reference>
<comment type="similarity">
    <text evidence="2">Belongs to the drug/metabolite transporter (DMT) superfamily. 10 TMS drug/metabolite exporter (DME) (TC 2.A.7.3) family.</text>
</comment>
<evidence type="ECO:0000256" key="5">
    <source>
        <dbReference type="ARBA" id="ARBA00023136"/>
    </source>
</evidence>
<name>A0ABV0D0E2_9SPHN</name>
<dbReference type="RefSeq" id="WP_346785851.1">
    <property type="nucleotide sequence ID" value="NZ_JBDLBR010000005.1"/>
</dbReference>
<keyword evidence="9" id="KW-1185">Reference proteome</keyword>
<dbReference type="EMBL" id="JBDLBR010000005">
    <property type="protein sequence ID" value="MEN7538397.1"/>
    <property type="molecule type" value="Genomic_DNA"/>
</dbReference>
<feature type="domain" description="EamA" evidence="7">
    <location>
        <begin position="155"/>
        <end position="282"/>
    </location>
</feature>
<feature type="transmembrane region" description="Helical" evidence="6">
    <location>
        <begin position="124"/>
        <end position="146"/>
    </location>
</feature>
<comment type="subcellular location">
    <subcellularLocation>
        <location evidence="1">Membrane</location>
        <topology evidence="1">Multi-pass membrane protein</topology>
    </subcellularLocation>
</comment>
<feature type="transmembrane region" description="Helical" evidence="6">
    <location>
        <begin position="185"/>
        <end position="205"/>
    </location>
</feature>
<dbReference type="InterPro" id="IPR000620">
    <property type="entry name" value="EamA_dom"/>
</dbReference>
<keyword evidence="4 6" id="KW-1133">Transmembrane helix</keyword>
<dbReference type="PANTHER" id="PTHR22911">
    <property type="entry name" value="ACYL-MALONYL CONDENSING ENZYME-RELATED"/>
    <property type="match status" value="1"/>
</dbReference>
<keyword evidence="3 6" id="KW-0812">Transmembrane</keyword>
<feature type="transmembrane region" description="Helical" evidence="6">
    <location>
        <begin position="264"/>
        <end position="283"/>
    </location>
</feature>
<evidence type="ECO:0000256" key="2">
    <source>
        <dbReference type="ARBA" id="ARBA00009853"/>
    </source>
</evidence>
<dbReference type="InterPro" id="IPR037185">
    <property type="entry name" value="EmrE-like"/>
</dbReference>
<feature type="transmembrane region" description="Helical" evidence="6">
    <location>
        <begin position="35"/>
        <end position="56"/>
    </location>
</feature>
<dbReference type="Proteomes" id="UP001484535">
    <property type="component" value="Unassembled WGS sequence"/>
</dbReference>